<feature type="transmembrane region" description="Helical" evidence="6">
    <location>
        <begin position="201"/>
        <end position="221"/>
    </location>
</feature>
<evidence type="ECO:0000256" key="2">
    <source>
        <dbReference type="ARBA" id="ARBA00022448"/>
    </source>
</evidence>
<keyword evidence="8" id="KW-1185">Reference proteome</keyword>
<protein>
    <recommendedName>
        <fullName evidence="9">Amino acid transporter</fullName>
    </recommendedName>
</protein>
<dbReference type="AlphaFoldDB" id="A0A9W8WTE1"/>
<dbReference type="PANTHER" id="PTHR45649">
    <property type="entry name" value="AMINO-ACID PERMEASE BAT1"/>
    <property type="match status" value="1"/>
</dbReference>
<evidence type="ECO:0000256" key="3">
    <source>
        <dbReference type="ARBA" id="ARBA00022692"/>
    </source>
</evidence>
<sequence length="481" mass="52857">MDFSKRKIDHHSKVSIDLERLPSQHQGQIQNVHLEGLVLQNEDARNMSGIETISAGWIISNSWAGIAATFALAIAQGGPVTLIYGPIIMCVLVGACAISLAELASVYPTAGGQYHWVSILAPDRWSRGLAWHAFLVYQAINVLVLLYNIYLLRRTMWVHDLAFFLSIGSFVVIIITCLVRTAPHFQPTESVWTTFLNDSGWSNGIAFLTGLVSPNYMYAGIDGAVHLAEECKNPGVVVPRALMSTVSIGFVTSFIFAIIMMYCTSDLKAVVTTATGVPVYEIWRQATRSDVAATIFLILLLLAAVFALNASQQTASRLTWSFARDDAIFGSRWLGKINEKQQVPIAALIFNFAIMFIIGCIYLGSTSAFNAFIGTGLILQHVTYAFPAVLLMMRKRSPKWLPSSRSFKVPTVLGWAANLTTVGFAILVLIFYDFPTVIPVTGTSMNYASAVIGVMAIFTVANWFGHARKNFHGPRLQVLME</sequence>
<reference evidence="7" key="1">
    <citation type="submission" date="2022-10" db="EMBL/GenBank/DDBJ databases">
        <title>Tapping the CABI collections for fungal endophytes: first genome assemblies for Collariella, Neodidymelliopsis, Ascochyta clinopodiicola, Didymella pomorum, Didymosphaeria variabile, Neocosmospora piperis and Neocucurbitaria cava.</title>
        <authorList>
            <person name="Hill R."/>
        </authorList>
    </citation>
    <scope>NUCLEOTIDE SEQUENCE</scope>
    <source>
        <strain evidence="7">IMI 360193</strain>
    </source>
</reference>
<comment type="subcellular location">
    <subcellularLocation>
        <location evidence="1">Membrane</location>
        <topology evidence="1">Multi-pass membrane protein</topology>
    </subcellularLocation>
</comment>
<feature type="transmembrane region" description="Helical" evidence="6">
    <location>
        <begin position="87"/>
        <end position="109"/>
    </location>
</feature>
<name>A0A9W8WTE1_9PLEO</name>
<dbReference type="EMBL" id="JAPEUV010000113">
    <property type="protein sequence ID" value="KAJ4332632.1"/>
    <property type="molecule type" value="Genomic_DNA"/>
</dbReference>
<evidence type="ECO:0000256" key="6">
    <source>
        <dbReference type="SAM" id="Phobius"/>
    </source>
</evidence>
<evidence type="ECO:0008006" key="9">
    <source>
        <dbReference type="Google" id="ProtNLM"/>
    </source>
</evidence>
<feature type="transmembrane region" description="Helical" evidence="6">
    <location>
        <begin position="55"/>
        <end position="75"/>
    </location>
</feature>
<dbReference type="InterPro" id="IPR002293">
    <property type="entry name" value="AA/rel_permease1"/>
</dbReference>
<feature type="transmembrane region" description="Helical" evidence="6">
    <location>
        <begin position="345"/>
        <end position="365"/>
    </location>
</feature>
<evidence type="ECO:0000256" key="4">
    <source>
        <dbReference type="ARBA" id="ARBA00022989"/>
    </source>
</evidence>
<evidence type="ECO:0000313" key="7">
    <source>
        <dbReference type="EMBL" id="KAJ4332632.1"/>
    </source>
</evidence>
<comment type="caution">
    <text evidence="7">The sequence shown here is derived from an EMBL/GenBank/DDBJ whole genome shotgun (WGS) entry which is preliminary data.</text>
</comment>
<dbReference type="PIRSF" id="PIRSF006060">
    <property type="entry name" value="AA_transporter"/>
    <property type="match status" value="1"/>
</dbReference>
<accession>A0A9W8WTE1</accession>
<dbReference type="GO" id="GO:0022857">
    <property type="term" value="F:transmembrane transporter activity"/>
    <property type="evidence" value="ECO:0007669"/>
    <property type="project" value="InterPro"/>
</dbReference>
<feature type="transmembrane region" description="Helical" evidence="6">
    <location>
        <begin position="371"/>
        <end position="391"/>
    </location>
</feature>
<keyword evidence="2" id="KW-0813">Transport</keyword>
<organism evidence="7 8">
    <name type="scientific">Didymella glomerata</name>
    <dbReference type="NCBI Taxonomy" id="749621"/>
    <lineage>
        <taxon>Eukaryota</taxon>
        <taxon>Fungi</taxon>
        <taxon>Dikarya</taxon>
        <taxon>Ascomycota</taxon>
        <taxon>Pezizomycotina</taxon>
        <taxon>Dothideomycetes</taxon>
        <taxon>Pleosporomycetidae</taxon>
        <taxon>Pleosporales</taxon>
        <taxon>Pleosporineae</taxon>
        <taxon>Didymellaceae</taxon>
        <taxon>Didymella</taxon>
    </lineage>
</organism>
<evidence type="ECO:0000256" key="5">
    <source>
        <dbReference type="ARBA" id="ARBA00023136"/>
    </source>
</evidence>
<dbReference type="Gene3D" id="1.20.1740.10">
    <property type="entry name" value="Amino acid/polyamine transporter I"/>
    <property type="match status" value="1"/>
</dbReference>
<keyword evidence="3 6" id="KW-0812">Transmembrane</keyword>
<evidence type="ECO:0000256" key="1">
    <source>
        <dbReference type="ARBA" id="ARBA00004141"/>
    </source>
</evidence>
<dbReference type="Proteomes" id="UP001140562">
    <property type="component" value="Unassembled WGS sequence"/>
</dbReference>
<dbReference type="Pfam" id="PF13520">
    <property type="entry name" value="AA_permease_2"/>
    <property type="match status" value="1"/>
</dbReference>
<gene>
    <name evidence="7" type="ORF">N0V87_008260</name>
</gene>
<feature type="transmembrane region" description="Helical" evidence="6">
    <location>
        <begin position="161"/>
        <end position="181"/>
    </location>
</feature>
<evidence type="ECO:0000313" key="8">
    <source>
        <dbReference type="Proteomes" id="UP001140562"/>
    </source>
</evidence>
<feature type="transmembrane region" description="Helical" evidence="6">
    <location>
        <begin position="241"/>
        <end position="262"/>
    </location>
</feature>
<keyword evidence="5 6" id="KW-0472">Membrane</keyword>
<feature type="transmembrane region" description="Helical" evidence="6">
    <location>
        <begin position="444"/>
        <end position="465"/>
    </location>
</feature>
<proteinExistence type="predicted"/>
<feature type="transmembrane region" description="Helical" evidence="6">
    <location>
        <begin position="412"/>
        <end position="432"/>
    </location>
</feature>
<feature type="transmembrane region" description="Helical" evidence="6">
    <location>
        <begin position="291"/>
        <end position="310"/>
    </location>
</feature>
<feature type="transmembrane region" description="Helical" evidence="6">
    <location>
        <begin position="129"/>
        <end position="149"/>
    </location>
</feature>
<dbReference type="PANTHER" id="PTHR45649:SF19">
    <property type="entry name" value="TRANSPORTER, PUTATIVE (EUROFUNG)-RELATED"/>
    <property type="match status" value="1"/>
</dbReference>
<dbReference type="GO" id="GO:0016020">
    <property type="term" value="C:membrane"/>
    <property type="evidence" value="ECO:0007669"/>
    <property type="project" value="UniProtKB-SubCell"/>
</dbReference>
<keyword evidence="4 6" id="KW-1133">Transmembrane helix</keyword>
<dbReference type="OrthoDB" id="2417308at2759"/>